<accession>A0A5C3KLT1</accession>
<feature type="transmembrane region" description="Helical" evidence="1">
    <location>
        <begin position="176"/>
        <end position="201"/>
    </location>
</feature>
<protein>
    <submittedName>
        <fullName evidence="2">Uncharacterized protein</fullName>
    </submittedName>
</protein>
<feature type="transmembrane region" description="Helical" evidence="1">
    <location>
        <begin position="137"/>
        <end position="156"/>
    </location>
</feature>
<evidence type="ECO:0000313" key="3">
    <source>
        <dbReference type="Proteomes" id="UP000307440"/>
    </source>
</evidence>
<proteinExistence type="predicted"/>
<dbReference type="AlphaFoldDB" id="A0A5C3KLT1"/>
<name>A0A5C3KLT1_COPMA</name>
<keyword evidence="1" id="KW-1133">Transmembrane helix</keyword>
<feature type="transmembrane region" description="Helical" evidence="1">
    <location>
        <begin position="7"/>
        <end position="25"/>
    </location>
</feature>
<sequence>MRKISYVIAFLALAVAIVLNIFSTFRNDWVTVKSTSDILHTSVTDFYGLRQTCRLTLTEIPEPGGNGHGKVTYRNYECRPFPASVTDECEDKNRGFCASWTGAAYVEYVSIGFAAVALVAILFGMTTHSRRVRIWKALAGLALAQTLSQVVAFALVTDTYHRNKYPGFDHGRLGIAWAFSLLSWITSALVAFGVVVTGIAADKGYNWAVGNRDRGLYERIRD</sequence>
<feature type="transmembrane region" description="Helical" evidence="1">
    <location>
        <begin position="108"/>
        <end position="125"/>
    </location>
</feature>
<evidence type="ECO:0000313" key="2">
    <source>
        <dbReference type="EMBL" id="TFK20955.1"/>
    </source>
</evidence>
<keyword evidence="3" id="KW-1185">Reference proteome</keyword>
<evidence type="ECO:0000256" key="1">
    <source>
        <dbReference type="SAM" id="Phobius"/>
    </source>
</evidence>
<organism evidence="2 3">
    <name type="scientific">Coprinopsis marcescibilis</name>
    <name type="common">Agaric fungus</name>
    <name type="synonym">Psathyrella marcescibilis</name>
    <dbReference type="NCBI Taxonomy" id="230819"/>
    <lineage>
        <taxon>Eukaryota</taxon>
        <taxon>Fungi</taxon>
        <taxon>Dikarya</taxon>
        <taxon>Basidiomycota</taxon>
        <taxon>Agaricomycotina</taxon>
        <taxon>Agaricomycetes</taxon>
        <taxon>Agaricomycetidae</taxon>
        <taxon>Agaricales</taxon>
        <taxon>Agaricineae</taxon>
        <taxon>Psathyrellaceae</taxon>
        <taxon>Coprinopsis</taxon>
    </lineage>
</organism>
<gene>
    <name evidence="2" type="ORF">FA15DRAFT_672995</name>
</gene>
<keyword evidence="1" id="KW-0472">Membrane</keyword>
<dbReference type="Gene3D" id="1.20.140.150">
    <property type="match status" value="1"/>
</dbReference>
<dbReference type="Proteomes" id="UP000307440">
    <property type="component" value="Unassembled WGS sequence"/>
</dbReference>
<keyword evidence="1" id="KW-0812">Transmembrane</keyword>
<dbReference type="OrthoDB" id="61370at2759"/>
<reference evidence="2 3" key="1">
    <citation type="journal article" date="2019" name="Nat. Ecol. Evol.">
        <title>Megaphylogeny resolves global patterns of mushroom evolution.</title>
        <authorList>
            <person name="Varga T."/>
            <person name="Krizsan K."/>
            <person name="Foldi C."/>
            <person name="Dima B."/>
            <person name="Sanchez-Garcia M."/>
            <person name="Sanchez-Ramirez S."/>
            <person name="Szollosi G.J."/>
            <person name="Szarkandi J.G."/>
            <person name="Papp V."/>
            <person name="Albert L."/>
            <person name="Andreopoulos W."/>
            <person name="Angelini C."/>
            <person name="Antonin V."/>
            <person name="Barry K.W."/>
            <person name="Bougher N.L."/>
            <person name="Buchanan P."/>
            <person name="Buyck B."/>
            <person name="Bense V."/>
            <person name="Catcheside P."/>
            <person name="Chovatia M."/>
            <person name="Cooper J."/>
            <person name="Damon W."/>
            <person name="Desjardin D."/>
            <person name="Finy P."/>
            <person name="Geml J."/>
            <person name="Haridas S."/>
            <person name="Hughes K."/>
            <person name="Justo A."/>
            <person name="Karasinski D."/>
            <person name="Kautmanova I."/>
            <person name="Kiss B."/>
            <person name="Kocsube S."/>
            <person name="Kotiranta H."/>
            <person name="LaButti K.M."/>
            <person name="Lechner B.E."/>
            <person name="Liimatainen K."/>
            <person name="Lipzen A."/>
            <person name="Lukacs Z."/>
            <person name="Mihaltcheva S."/>
            <person name="Morgado L.N."/>
            <person name="Niskanen T."/>
            <person name="Noordeloos M.E."/>
            <person name="Ohm R.A."/>
            <person name="Ortiz-Santana B."/>
            <person name="Ovrebo C."/>
            <person name="Racz N."/>
            <person name="Riley R."/>
            <person name="Savchenko A."/>
            <person name="Shiryaev A."/>
            <person name="Soop K."/>
            <person name="Spirin V."/>
            <person name="Szebenyi C."/>
            <person name="Tomsovsky M."/>
            <person name="Tulloss R.E."/>
            <person name="Uehling J."/>
            <person name="Grigoriev I.V."/>
            <person name="Vagvolgyi C."/>
            <person name="Papp T."/>
            <person name="Martin F.M."/>
            <person name="Miettinen O."/>
            <person name="Hibbett D.S."/>
            <person name="Nagy L.G."/>
        </authorList>
    </citation>
    <scope>NUCLEOTIDE SEQUENCE [LARGE SCALE GENOMIC DNA]</scope>
    <source>
        <strain evidence="2 3">CBS 121175</strain>
    </source>
</reference>
<dbReference type="EMBL" id="ML210282">
    <property type="protein sequence ID" value="TFK20955.1"/>
    <property type="molecule type" value="Genomic_DNA"/>
</dbReference>